<protein>
    <submittedName>
        <fullName evidence="1">Uncharacterized protein</fullName>
    </submittedName>
</protein>
<feature type="non-terminal residue" evidence="1">
    <location>
        <position position="195"/>
    </location>
</feature>
<accession>A0AAV5WXT5</accession>
<dbReference type="AlphaFoldDB" id="A0AAV5WXT5"/>
<sequence length="195" mass="22383">HSLNVVCNRILSRPHVHQRNLSCGSPFEMGVPVRPELTNGLASLRLYTGYLVMVECSRDHLSPSPDPFSSLLFPPSISPRFPLLHLPNSLHNSQFLHRRIAIDSLLLRYLPVRIPYSRLHRPPFLLFSSHRIHHSNLLFTSSSIRVRPDRQMLRRQAELRRARVTSRFSSCPCRFLPSRGHPLGVHEPSGQRGQN</sequence>
<reference evidence="1" key="1">
    <citation type="submission" date="2023-10" db="EMBL/GenBank/DDBJ databases">
        <title>Genome assembly of Pristionchus species.</title>
        <authorList>
            <person name="Yoshida K."/>
            <person name="Sommer R.J."/>
        </authorList>
    </citation>
    <scope>NUCLEOTIDE SEQUENCE</scope>
    <source>
        <strain evidence="1">RS5133</strain>
    </source>
</reference>
<gene>
    <name evidence="1" type="ORF">PFISCL1PPCAC_27617</name>
</gene>
<keyword evidence="2" id="KW-1185">Reference proteome</keyword>
<dbReference type="EMBL" id="BTSY01000007">
    <property type="protein sequence ID" value="GMT36320.1"/>
    <property type="molecule type" value="Genomic_DNA"/>
</dbReference>
<evidence type="ECO:0000313" key="1">
    <source>
        <dbReference type="EMBL" id="GMT36320.1"/>
    </source>
</evidence>
<name>A0AAV5WXT5_9BILA</name>
<dbReference type="Proteomes" id="UP001432322">
    <property type="component" value="Unassembled WGS sequence"/>
</dbReference>
<proteinExistence type="predicted"/>
<comment type="caution">
    <text evidence="1">The sequence shown here is derived from an EMBL/GenBank/DDBJ whole genome shotgun (WGS) entry which is preliminary data.</text>
</comment>
<feature type="non-terminal residue" evidence="1">
    <location>
        <position position="1"/>
    </location>
</feature>
<evidence type="ECO:0000313" key="2">
    <source>
        <dbReference type="Proteomes" id="UP001432322"/>
    </source>
</evidence>
<organism evidence="1 2">
    <name type="scientific">Pristionchus fissidentatus</name>
    <dbReference type="NCBI Taxonomy" id="1538716"/>
    <lineage>
        <taxon>Eukaryota</taxon>
        <taxon>Metazoa</taxon>
        <taxon>Ecdysozoa</taxon>
        <taxon>Nematoda</taxon>
        <taxon>Chromadorea</taxon>
        <taxon>Rhabditida</taxon>
        <taxon>Rhabditina</taxon>
        <taxon>Diplogasteromorpha</taxon>
        <taxon>Diplogasteroidea</taxon>
        <taxon>Neodiplogasteridae</taxon>
        <taxon>Pristionchus</taxon>
    </lineage>
</organism>